<proteinExistence type="inferred from homology"/>
<evidence type="ECO:0000256" key="2">
    <source>
        <dbReference type="SAM" id="Coils"/>
    </source>
</evidence>
<keyword evidence="3" id="KW-0732">Signal</keyword>
<feature type="domain" description="CusB-like beta-barrel" evidence="5">
    <location>
        <begin position="209"/>
        <end position="278"/>
    </location>
</feature>
<dbReference type="NCBIfam" id="TIGR01730">
    <property type="entry name" value="RND_mfp"/>
    <property type="match status" value="1"/>
</dbReference>
<name>A0AAE4YAK0_9RHOB</name>
<protein>
    <submittedName>
        <fullName evidence="7">Efflux RND transporter periplasmic adaptor subunit</fullName>
    </submittedName>
</protein>
<dbReference type="Gene3D" id="1.10.287.470">
    <property type="entry name" value="Helix hairpin bin"/>
    <property type="match status" value="1"/>
</dbReference>
<dbReference type="EMBL" id="JAABNR010000001">
    <property type="protein sequence ID" value="NBZ86040.1"/>
    <property type="molecule type" value="Genomic_DNA"/>
</dbReference>
<dbReference type="PANTHER" id="PTHR30469">
    <property type="entry name" value="MULTIDRUG RESISTANCE PROTEIN MDTA"/>
    <property type="match status" value="1"/>
</dbReference>
<feature type="signal peptide" evidence="3">
    <location>
        <begin position="1"/>
        <end position="18"/>
    </location>
</feature>
<dbReference type="Proteomes" id="UP001193501">
    <property type="component" value="Unassembled WGS sequence"/>
</dbReference>
<dbReference type="InterPro" id="IPR006143">
    <property type="entry name" value="RND_pump_MFP"/>
</dbReference>
<dbReference type="Pfam" id="PF25989">
    <property type="entry name" value="YknX_C"/>
    <property type="match status" value="1"/>
</dbReference>
<dbReference type="SUPFAM" id="SSF111369">
    <property type="entry name" value="HlyD-like secretion proteins"/>
    <property type="match status" value="1"/>
</dbReference>
<feature type="domain" description="Multidrug resistance protein MdtA-like barrel-sandwich hybrid" evidence="4">
    <location>
        <begin position="60"/>
        <end position="195"/>
    </location>
</feature>
<sequence>MRLALLLAVTLAAAPVLAQETEPAAPAVEVALPAITVSQVETRTLTDHVLASGLIAAVEEVSVAPLVEGQPIEALFADVGEVVTAGQVLAKLSTATWELQQSQLKATLASAQTQAAEAKKTADRSDALLKQGATSVSANDQARAALIAAQAQVDTLMAQLANVDLMLSRTEIKAPVSGVILTRNAQVGAVASAAGGPLFVLIKEGALELRADVAEGDMPRLAPGMTAKIQLAADVAALEGSIRLIEPGVDSLTRMGRARIAIEAGPGVHTGMYAEANIVVASRETTAVPVTAIGSEAGETTVMAVKDGVVHRTVVTTGIREGGWVEITSGLAVGDQIVTRAGSFVADGDKINPVPATN</sequence>
<dbReference type="RefSeq" id="WP_168772849.1">
    <property type="nucleotide sequence ID" value="NZ_JAABNR010000001.1"/>
</dbReference>
<evidence type="ECO:0000313" key="8">
    <source>
        <dbReference type="Proteomes" id="UP001193501"/>
    </source>
</evidence>
<evidence type="ECO:0000313" key="7">
    <source>
        <dbReference type="EMBL" id="NBZ86040.1"/>
    </source>
</evidence>
<feature type="domain" description="YknX-like C-terminal permuted SH3-like" evidence="6">
    <location>
        <begin position="286"/>
        <end position="352"/>
    </location>
</feature>
<accession>A0AAE4YAK0</accession>
<dbReference type="InterPro" id="IPR058625">
    <property type="entry name" value="MdtA-like_BSH"/>
</dbReference>
<dbReference type="AlphaFoldDB" id="A0AAE4YAK0"/>
<keyword evidence="2" id="KW-0175">Coiled coil</keyword>
<dbReference type="Gene3D" id="2.40.50.100">
    <property type="match status" value="1"/>
</dbReference>
<reference evidence="7" key="1">
    <citation type="submission" date="2020-01" db="EMBL/GenBank/DDBJ databases">
        <authorList>
            <person name="Chen W.-M."/>
        </authorList>
    </citation>
    <scope>NUCLEOTIDE SEQUENCE</scope>
    <source>
        <strain evidence="7">CYK-10</strain>
    </source>
</reference>
<keyword evidence="8" id="KW-1185">Reference proteome</keyword>
<dbReference type="Pfam" id="PF25954">
    <property type="entry name" value="Beta-barrel_RND_2"/>
    <property type="match status" value="1"/>
</dbReference>
<feature type="chain" id="PRO_5042174700" evidence="3">
    <location>
        <begin position="19"/>
        <end position="358"/>
    </location>
</feature>
<dbReference type="PANTHER" id="PTHR30469:SF15">
    <property type="entry name" value="HLYD FAMILY OF SECRETION PROTEINS"/>
    <property type="match status" value="1"/>
</dbReference>
<evidence type="ECO:0000256" key="1">
    <source>
        <dbReference type="ARBA" id="ARBA00009477"/>
    </source>
</evidence>
<evidence type="ECO:0000259" key="4">
    <source>
        <dbReference type="Pfam" id="PF25917"/>
    </source>
</evidence>
<comment type="caution">
    <text evidence="7">The sequence shown here is derived from an EMBL/GenBank/DDBJ whole genome shotgun (WGS) entry which is preliminary data.</text>
</comment>
<dbReference type="Pfam" id="PF25917">
    <property type="entry name" value="BSH_RND"/>
    <property type="match status" value="1"/>
</dbReference>
<evidence type="ECO:0000259" key="6">
    <source>
        <dbReference type="Pfam" id="PF25989"/>
    </source>
</evidence>
<gene>
    <name evidence="7" type="ORF">GV832_00460</name>
</gene>
<dbReference type="InterPro" id="IPR058792">
    <property type="entry name" value="Beta-barrel_RND_2"/>
</dbReference>
<feature type="coiled-coil region" evidence="2">
    <location>
        <begin position="101"/>
        <end position="159"/>
    </location>
</feature>
<evidence type="ECO:0000256" key="3">
    <source>
        <dbReference type="SAM" id="SignalP"/>
    </source>
</evidence>
<dbReference type="GO" id="GO:0015562">
    <property type="term" value="F:efflux transmembrane transporter activity"/>
    <property type="evidence" value="ECO:0007669"/>
    <property type="project" value="TreeGrafter"/>
</dbReference>
<evidence type="ECO:0000259" key="5">
    <source>
        <dbReference type="Pfam" id="PF25954"/>
    </source>
</evidence>
<organism evidence="7 8">
    <name type="scientific">Stagnihabitans tardus</name>
    <dbReference type="NCBI Taxonomy" id="2699202"/>
    <lineage>
        <taxon>Bacteria</taxon>
        <taxon>Pseudomonadati</taxon>
        <taxon>Pseudomonadota</taxon>
        <taxon>Alphaproteobacteria</taxon>
        <taxon>Rhodobacterales</taxon>
        <taxon>Paracoccaceae</taxon>
        <taxon>Stagnihabitans</taxon>
    </lineage>
</organism>
<comment type="similarity">
    <text evidence="1">Belongs to the membrane fusion protein (MFP) (TC 8.A.1) family.</text>
</comment>
<dbReference type="GO" id="GO:1990281">
    <property type="term" value="C:efflux pump complex"/>
    <property type="evidence" value="ECO:0007669"/>
    <property type="project" value="TreeGrafter"/>
</dbReference>
<dbReference type="Gene3D" id="2.40.30.170">
    <property type="match status" value="1"/>
</dbReference>
<dbReference type="Gene3D" id="2.40.420.20">
    <property type="match status" value="1"/>
</dbReference>
<dbReference type="InterPro" id="IPR058637">
    <property type="entry name" value="YknX-like_C"/>
</dbReference>